<accession>A0A3R8S880</accession>
<proteinExistence type="predicted"/>
<dbReference type="Proteomes" id="UP000269265">
    <property type="component" value="Unassembled WGS sequence"/>
</dbReference>
<reference evidence="1 2" key="1">
    <citation type="submission" date="2018-12" db="EMBL/GenBank/DDBJ databases">
        <title>The whole draft genome of Aquabacterium sp. SJQ9.</title>
        <authorList>
            <person name="Sun L."/>
            <person name="Gao X."/>
            <person name="Chen W."/>
            <person name="Huang K."/>
        </authorList>
    </citation>
    <scope>NUCLEOTIDE SEQUENCE [LARGE SCALE GENOMIC DNA]</scope>
    <source>
        <strain evidence="1 2">SJQ9</strain>
    </source>
</reference>
<comment type="caution">
    <text evidence="1">The sequence shown here is derived from an EMBL/GenBank/DDBJ whole genome shotgun (WGS) entry which is preliminary data.</text>
</comment>
<sequence length="344" mass="37441">MNKFKALITSAFTITISACGGGNSQESRGNEINQSYVESDVFAKPSGPLCSARKNDPILKVEYCQEPTASSASPVQLLQALTNSNRPYIEFSGLGIRMTAKFNSILYQGIEQKRVLLHADRIYDGEKFYDYYSPISDDHTRAYAASPAGTTILTRDSDPQIFGMSQNIPLTMPPPGVWFDQTSWSTYFGMRTDWLTAPTERTVHLYGHAIVSAGDGHKLLETTPSGESSSRSKGQCPIEMELDVKSGDLTLKNSPVTCIDSETGAQMTLAIPKVALRSRASVIETVLSGSAVTASLVDAPEEVMLVNEQISDISGGIYGERAKVVLIRGTSSNAYFLLVLRRLD</sequence>
<gene>
    <name evidence="1" type="ORF">EIP75_14190</name>
</gene>
<evidence type="ECO:0000313" key="1">
    <source>
        <dbReference type="EMBL" id="RRS03731.1"/>
    </source>
</evidence>
<dbReference type="AlphaFoldDB" id="A0A3R8S880"/>
<dbReference type="EMBL" id="RSED01000010">
    <property type="protein sequence ID" value="RRS03731.1"/>
    <property type="molecule type" value="Genomic_DNA"/>
</dbReference>
<dbReference type="RefSeq" id="WP_125243936.1">
    <property type="nucleotide sequence ID" value="NZ_RSED01000010.1"/>
</dbReference>
<evidence type="ECO:0008006" key="3">
    <source>
        <dbReference type="Google" id="ProtNLM"/>
    </source>
</evidence>
<organism evidence="1 2">
    <name type="scientific">Aquabacterium soli</name>
    <dbReference type="NCBI Taxonomy" id="2493092"/>
    <lineage>
        <taxon>Bacteria</taxon>
        <taxon>Pseudomonadati</taxon>
        <taxon>Pseudomonadota</taxon>
        <taxon>Betaproteobacteria</taxon>
        <taxon>Burkholderiales</taxon>
        <taxon>Aquabacterium</taxon>
    </lineage>
</organism>
<name>A0A3R8S880_9BURK</name>
<protein>
    <recommendedName>
        <fullName evidence="3">Lipoprotein</fullName>
    </recommendedName>
</protein>
<dbReference type="PROSITE" id="PS51257">
    <property type="entry name" value="PROKAR_LIPOPROTEIN"/>
    <property type="match status" value="1"/>
</dbReference>
<evidence type="ECO:0000313" key="2">
    <source>
        <dbReference type="Proteomes" id="UP000269265"/>
    </source>
</evidence>
<keyword evidence="2" id="KW-1185">Reference proteome</keyword>